<comment type="caution">
    <text evidence="2">The sequence shown here is derived from an EMBL/GenBank/DDBJ whole genome shotgun (WGS) entry which is preliminary data.</text>
</comment>
<evidence type="ECO:0000256" key="1">
    <source>
        <dbReference type="SAM" id="MobiDB-lite"/>
    </source>
</evidence>
<dbReference type="AlphaFoldDB" id="A0AA40F9C1"/>
<accession>A0AA40F9C1</accession>
<dbReference type="EMBL" id="JAUKUD010000001">
    <property type="protein sequence ID" value="KAK0753609.1"/>
    <property type="molecule type" value="Genomic_DNA"/>
</dbReference>
<protein>
    <submittedName>
        <fullName evidence="2">Uncharacterized protein</fullName>
    </submittedName>
</protein>
<evidence type="ECO:0000313" key="3">
    <source>
        <dbReference type="Proteomes" id="UP001172155"/>
    </source>
</evidence>
<name>A0AA40F9C1_9PEZI</name>
<feature type="region of interest" description="Disordered" evidence="1">
    <location>
        <begin position="127"/>
        <end position="149"/>
    </location>
</feature>
<evidence type="ECO:0000313" key="2">
    <source>
        <dbReference type="EMBL" id="KAK0753609.1"/>
    </source>
</evidence>
<gene>
    <name evidence="2" type="ORF">B0T18DRAFT_19132</name>
</gene>
<feature type="region of interest" description="Disordered" evidence="1">
    <location>
        <begin position="1"/>
        <end position="24"/>
    </location>
</feature>
<reference evidence="2" key="1">
    <citation type="submission" date="2023-06" db="EMBL/GenBank/DDBJ databases">
        <title>Genome-scale phylogeny and comparative genomics of the fungal order Sordariales.</title>
        <authorList>
            <consortium name="Lawrence Berkeley National Laboratory"/>
            <person name="Hensen N."/>
            <person name="Bonometti L."/>
            <person name="Westerberg I."/>
            <person name="Brannstrom I.O."/>
            <person name="Guillou S."/>
            <person name="Cros-Aarteil S."/>
            <person name="Calhoun S."/>
            <person name="Haridas S."/>
            <person name="Kuo A."/>
            <person name="Mondo S."/>
            <person name="Pangilinan J."/>
            <person name="Riley R."/>
            <person name="LaButti K."/>
            <person name="Andreopoulos B."/>
            <person name="Lipzen A."/>
            <person name="Chen C."/>
            <person name="Yanf M."/>
            <person name="Daum C."/>
            <person name="Ng V."/>
            <person name="Clum A."/>
            <person name="Steindorff A."/>
            <person name="Ohm R."/>
            <person name="Martin F."/>
            <person name="Silar P."/>
            <person name="Natvig D."/>
            <person name="Lalanne C."/>
            <person name="Gautier V."/>
            <person name="Ament-velasquez S.L."/>
            <person name="Kruys A."/>
            <person name="Hutchinson M.I."/>
            <person name="Powell A.J."/>
            <person name="Barry K."/>
            <person name="Miller A.N."/>
            <person name="Grigoriev I.V."/>
            <person name="Debuchy R."/>
            <person name="Gladieux P."/>
            <person name="Thoren M.H."/>
            <person name="Johannesson H."/>
        </authorList>
    </citation>
    <scope>NUCLEOTIDE SEQUENCE</scope>
    <source>
        <strain evidence="2">SMH3187-1</strain>
    </source>
</reference>
<organism evidence="2 3">
    <name type="scientific">Schizothecium vesticola</name>
    <dbReference type="NCBI Taxonomy" id="314040"/>
    <lineage>
        <taxon>Eukaryota</taxon>
        <taxon>Fungi</taxon>
        <taxon>Dikarya</taxon>
        <taxon>Ascomycota</taxon>
        <taxon>Pezizomycotina</taxon>
        <taxon>Sordariomycetes</taxon>
        <taxon>Sordariomycetidae</taxon>
        <taxon>Sordariales</taxon>
        <taxon>Schizotheciaceae</taxon>
        <taxon>Schizothecium</taxon>
    </lineage>
</organism>
<proteinExistence type="predicted"/>
<feature type="region of interest" description="Disordered" evidence="1">
    <location>
        <begin position="61"/>
        <end position="83"/>
    </location>
</feature>
<keyword evidence="3" id="KW-1185">Reference proteome</keyword>
<sequence>MIERTLPQPQGRSGEPRHYNKYRGRPKFLRPTHLFCVYRTRRSPCLPSCPACLNRRIEVSNSGGAPRRPLNSSEPGQAPPVDPLRCHPLTSSSLRVNGLYTAAENWRSLELPHTVCPSTSRFAPSHRGYVSGADRGQPTSESRDGLNGKCHQLTFPSLPGRHESHVPNWVPPKGGLRLAPSVAMDCHRTGCSSFQRRDLEDLIYPGSLARALFWSAGGLPIRF</sequence>
<dbReference type="Proteomes" id="UP001172155">
    <property type="component" value="Unassembled WGS sequence"/>
</dbReference>